<dbReference type="InterPro" id="IPR005079">
    <property type="entry name" value="Peptidase_C45_hydrolase"/>
</dbReference>
<proteinExistence type="predicted"/>
<dbReference type="GeneID" id="101856037"/>
<dbReference type="RefSeq" id="XP_005103012.2">
    <property type="nucleotide sequence ID" value="XM_005102955.3"/>
</dbReference>
<dbReference type="Proteomes" id="UP000694888">
    <property type="component" value="Unplaced"/>
</dbReference>
<protein>
    <submittedName>
        <fullName evidence="3">Uncharacterized protein LOC101856037 isoform X1</fullName>
    </submittedName>
</protein>
<evidence type="ECO:0000313" key="3">
    <source>
        <dbReference type="RefSeq" id="XP_005103012.2"/>
    </source>
</evidence>
<gene>
    <name evidence="3" type="primary">LOC101856037</name>
</gene>
<dbReference type="PANTHER" id="PTHR34180:SF1">
    <property type="entry name" value="BETA-ALANYL-DOPAMINE_CARCININE HYDROLASE"/>
    <property type="match status" value="1"/>
</dbReference>
<organism evidence="2 3">
    <name type="scientific">Aplysia californica</name>
    <name type="common">California sea hare</name>
    <dbReference type="NCBI Taxonomy" id="6500"/>
    <lineage>
        <taxon>Eukaryota</taxon>
        <taxon>Metazoa</taxon>
        <taxon>Spiralia</taxon>
        <taxon>Lophotrochozoa</taxon>
        <taxon>Mollusca</taxon>
        <taxon>Gastropoda</taxon>
        <taxon>Heterobranchia</taxon>
        <taxon>Euthyneura</taxon>
        <taxon>Tectipleura</taxon>
        <taxon>Aplysiida</taxon>
        <taxon>Aplysioidea</taxon>
        <taxon>Aplysiidae</taxon>
        <taxon>Aplysia</taxon>
    </lineage>
</organism>
<dbReference type="NCBIfam" id="NF040521">
    <property type="entry name" value="C45_proenzyme"/>
    <property type="match status" value="1"/>
</dbReference>
<dbReference type="Gene3D" id="3.60.60.10">
    <property type="entry name" value="Penicillin V Acylase, Chain A"/>
    <property type="match status" value="1"/>
</dbReference>
<keyword evidence="2" id="KW-1185">Reference proteome</keyword>
<dbReference type="InterPro" id="IPR047794">
    <property type="entry name" value="C45_proenzyme-like"/>
</dbReference>
<sequence>MILLFRGRSIDRACTLSQRSIVQKKVAPLDALTALLRLAPGVWPRRLVSVNITHRRLRSHVAHIDMASPREPMYPAIPVLHTRGSYYEVGYNIGFTFADRIKRFWQESVEMKTLVKPFGETERGRQYVGKALKVCKENFPCFIRELQGMADGCGMEFSDLFLVNVSKEIINALSGQEVEPNSLSSGCSEVFINTPKYKLMAHNEDADPMIKPYGYFVKACIVENKKEVENFTAFCYPGFLAGVAFNFNSHGMVFSMNGLYVNIVAESAPPRAFLNRSVIRARTVEEAKSLLRNSPFGSAYSFTVNIVDVKNHKSMWSIEVGPREKESEVHVQEIPEVCDPEKPCHYLHFNSIKHLKNLMSAGIPNPSSITRTQVAEKFPPVTTRQDALKLLGDERDKLYPIFRSDRPTDHSETVFTTMVEPLRNRVEVYQGNPSLPGAQPFMYFNILEGEDGDGDKTS</sequence>
<dbReference type="PANTHER" id="PTHR34180">
    <property type="entry name" value="PEPTIDASE C45"/>
    <property type="match status" value="1"/>
</dbReference>
<dbReference type="Pfam" id="PF03417">
    <property type="entry name" value="AAT"/>
    <property type="match status" value="1"/>
</dbReference>
<reference evidence="3" key="1">
    <citation type="submission" date="2025-08" db="UniProtKB">
        <authorList>
            <consortium name="RefSeq"/>
        </authorList>
    </citation>
    <scope>IDENTIFICATION</scope>
</reference>
<evidence type="ECO:0000259" key="1">
    <source>
        <dbReference type="Pfam" id="PF03417"/>
    </source>
</evidence>
<name>A0ABM0JWA4_APLCA</name>
<dbReference type="InterPro" id="IPR047801">
    <property type="entry name" value="Peptidase_C45"/>
</dbReference>
<accession>A0ABM0JWA4</accession>
<feature type="domain" description="Peptidase C45 hydrolase" evidence="1">
    <location>
        <begin position="193"/>
        <end position="434"/>
    </location>
</feature>
<evidence type="ECO:0000313" key="2">
    <source>
        <dbReference type="Proteomes" id="UP000694888"/>
    </source>
</evidence>